<keyword evidence="2" id="KW-0500">Molybdenum</keyword>
<dbReference type="InterPro" id="IPR005950">
    <property type="entry name" value="ModA"/>
</dbReference>
<dbReference type="InterPro" id="IPR050682">
    <property type="entry name" value="ModA/WtpA"/>
</dbReference>
<reference evidence="6 7" key="1">
    <citation type="submission" date="2018-06" db="EMBL/GenBank/DDBJ databases">
        <authorList>
            <consortium name="Pathogen Informatics"/>
            <person name="Doyle S."/>
        </authorList>
    </citation>
    <scope>NUCLEOTIDE SEQUENCE [LARGE SCALE GENOMIC DNA]</scope>
    <source>
        <strain evidence="6 7">NCTC11009</strain>
    </source>
</reference>
<evidence type="ECO:0000313" key="7">
    <source>
        <dbReference type="Proteomes" id="UP000250242"/>
    </source>
</evidence>
<dbReference type="Pfam" id="PF13531">
    <property type="entry name" value="SBP_bac_11"/>
    <property type="match status" value="1"/>
</dbReference>
<protein>
    <submittedName>
        <fullName evidence="6">Molybdate-binding periplasmic protein</fullName>
    </submittedName>
</protein>
<dbReference type="GO" id="GO:1901359">
    <property type="term" value="F:tungstate binding"/>
    <property type="evidence" value="ECO:0007669"/>
    <property type="project" value="UniProtKB-ARBA"/>
</dbReference>
<dbReference type="PIRSF" id="PIRSF004846">
    <property type="entry name" value="ModA"/>
    <property type="match status" value="1"/>
</dbReference>
<evidence type="ECO:0000256" key="2">
    <source>
        <dbReference type="ARBA" id="ARBA00022505"/>
    </source>
</evidence>
<dbReference type="GO" id="GO:0015689">
    <property type="term" value="P:molybdate ion transport"/>
    <property type="evidence" value="ECO:0007669"/>
    <property type="project" value="InterPro"/>
</dbReference>
<dbReference type="RefSeq" id="WP_018027001.1">
    <property type="nucleotide sequence ID" value="NZ_CP137240.1"/>
</dbReference>
<dbReference type="STRING" id="90245.GCA_001056285_00134"/>
<dbReference type="FunFam" id="3.40.190.10:FF:000035">
    <property type="entry name" value="Molybdate ABC transporter substrate-binding protein"/>
    <property type="match status" value="1"/>
</dbReference>
<dbReference type="EMBL" id="UATH01000001">
    <property type="protein sequence ID" value="SPY07008.1"/>
    <property type="molecule type" value="Genomic_DNA"/>
</dbReference>
<keyword evidence="4" id="KW-0732">Signal</keyword>
<comment type="similarity">
    <text evidence="1">Belongs to the bacterial solute-binding protein ModA family.</text>
</comment>
<dbReference type="AlphaFoldDB" id="A0A2N6QGV7"/>
<sequence length="265" mass="28434">MKRTLLSMAALGAVLISPLAVADTIAVSAAASLTNAYTELGKAFEAKNPEHKVEFNFGASGTLLQQILQGAPVDVFASADQQTMDKAVEEGMVKKDSRVDFIGNGLVLIVPKDSKLSFDSLEQLTADNVEHIAMGNPDTTPNARYARAALQKEGLWEKVEPKLVLASNVRQSLSYVSRGEVEAGFVFSTDAKQDEDKVNVALVIPTVAAGEKAGEWVPNPIVYPIAETTQTKSKVSADFIAYVLSDEGQAILAKYGFIPIKDMDK</sequence>
<dbReference type="Proteomes" id="UP000250242">
    <property type="component" value="Unassembled WGS sequence"/>
</dbReference>
<evidence type="ECO:0000256" key="4">
    <source>
        <dbReference type="ARBA" id="ARBA00022729"/>
    </source>
</evidence>
<dbReference type="GO" id="GO:0030973">
    <property type="term" value="F:molybdate ion binding"/>
    <property type="evidence" value="ECO:0007669"/>
    <property type="project" value="UniProtKB-ARBA"/>
</dbReference>
<organism evidence="6 7">
    <name type="scientific">Oligella urethralis</name>
    <dbReference type="NCBI Taxonomy" id="90245"/>
    <lineage>
        <taxon>Bacteria</taxon>
        <taxon>Pseudomonadati</taxon>
        <taxon>Pseudomonadota</taxon>
        <taxon>Betaproteobacteria</taxon>
        <taxon>Burkholderiales</taxon>
        <taxon>Alcaligenaceae</taxon>
        <taxon>Oligella</taxon>
    </lineage>
</organism>
<evidence type="ECO:0000256" key="5">
    <source>
        <dbReference type="ARBA" id="ARBA00062515"/>
    </source>
</evidence>
<accession>A0A2N6QGV7</accession>
<evidence type="ECO:0000256" key="1">
    <source>
        <dbReference type="ARBA" id="ARBA00009175"/>
    </source>
</evidence>
<dbReference type="NCBIfam" id="TIGR01256">
    <property type="entry name" value="modA"/>
    <property type="match status" value="1"/>
</dbReference>
<dbReference type="PANTHER" id="PTHR30632:SF0">
    <property type="entry name" value="SULFATE-BINDING PROTEIN"/>
    <property type="match status" value="1"/>
</dbReference>
<evidence type="ECO:0000313" key="6">
    <source>
        <dbReference type="EMBL" id="SPY07008.1"/>
    </source>
</evidence>
<gene>
    <name evidence="6" type="primary">modA</name>
    <name evidence="6" type="ORF">NCTC11009_00197</name>
</gene>
<dbReference type="Gene3D" id="3.40.190.10">
    <property type="entry name" value="Periplasmic binding protein-like II"/>
    <property type="match status" value="2"/>
</dbReference>
<evidence type="ECO:0000256" key="3">
    <source>
        <dbReference type="ARBA" id="ARBA00022723"/>
    </source>
</evidence>
<dbReference type="GeneID" id="93427647"/>
<dbReference type="SUPFAM" id="SSF53850">
    <property type="entry name" value="Periplasmic binding protein-like II"/>
    <property type="match status" value="1"/>
</dbReference>
<dbReference type="PANTHER" id="PTHR30632">
    <property type="entry name" value="MOLYBDATE-BINDING PERIPLASMIC PROTEIN"/>
    <property type="match status" value="1"/>
</dbReference>
<dbReference type="GO" id="GO:0046872">
    <property type="term" value="F:metal ion binding"/>
    <property type="evidence" value="ECO:0007669"/>
    <property type="project" value="UniProtKB-KW"/>
</dbReference>
<proteinExistence type="inferred from homology"/>
<comment type="subunit">
    <text evidence="5">The complex is composed of two ATP-binding proteins (ModC), two transmembrane proteins (ModB) and a solute-binding protein (ModA).</text>
</comment>
<name>A0A2N6QGV7_9BURK</name>
<keyword evidence="3" id="KW-0479">Metal-binding</keyword>